<dbReference type="SMART" id="SM00086">
    <property type="entry name" value="PAC"/>
    <property type="match status" value="1"/>
</dbReference>
<evidence type="ECO:0000313" key="16">
    <source>
        <dbReference type="Proteomes" id="UP000219353"/>
    </source>
</evidence>
<dbReference type="InterPro" id="IPR036097">
    <property type="entry name" value="HisK_dim/P_sf"/>
</dbReference>
<evidence type="ECO:0000256" key="6">
    <source>
        <dbReference type="ARBA" id="ARBA00022777"/>
    </source>
</evidence>
<dbReference type="PANTHER" id="PTHR43047">
    <property type="entry name" value="TWO-COMPONENT HISTIDINE PROTEIN KINASE"/>
    <property type="match status" value="1"/>
</dbReference>
<keyword evidence="10" id="KW-0812">Transmembrane</keyword>
<dbReference type="PROSITE" id="PS50113">
    <property type="entry name" value="PAC"/>
    <property type="match status" value="1"/>
</dbReference>
<dbReference type="InterPro" id="IPR000700">
    <property type="entry name" value="PAS-assoc_C"/>
</dbReference>
<feature type="transmembrane region" description="Helical" evidence="10">
    <location>
        <begin position="140"/>
        <end position="162"/>
    </location>
</feature>
<dbReference type="InterPro" id="IPR036890">
    <property type="entry name" value="HATPase_C_sf"/>
</dbReference>
<feature type="domain" description="PAC" evidence="13">
    <location>
        <begin position="531"/>
        <end position="583"/>
    </location>
</feature>
<dbReference type="CDD" id="cd00082">
    <property type="entry name" value="HisKA"/>
    <property type="match status" value="1"/>
</dbReference>
<dbReference type="PRINTS" id="PR00344">
    <property type="entry name" value="BCTRLSENSOR"/>
</dbReference>
<protein>
    <recommendedName>
        <fullName evidence="3">histidine kinase</fullName>
        <ecNumber evidence="3">2.7.13.3</ecNumber>
    </recommendedName>
</protein>
<dbReference type="AlphaFoldDB" id="A0A285J2H5"/>
<comment type="subcellular location">
    <subcellularLocation>
        <location evidence="2">Membrane</location>
    </subcellularLocation>
</comment>
<keyword evidence="9" id="KW-0175">Coiled coil</keyword>
<dbReference type="Pfam" id="PF13426">
    <property type="entry name" value="PAS_9"/>
    <property type="match status" value="1"/>
</dbReference>
<dbReference type="InterPro" id="IPR004358">
    <property type="entry name" value="Sig_transdc_His_kin-like_C"/>
</dbReference>
<dbReference type="InterPro" id="IPR001610">
    <property type="entry name" value="PAC"/>
</dbReference>
<dbReference type="SMART" id="SM00388">
    <property type="entry name" value="HisKA"/>
    <property type="match status" value="1"/>
</dbReference>
<comment type="catalytic activity">
    <reaction evidence="1">
        <text>ATP + protein L-histidine = ADP + protein N-phospho-L-histidine.</text>
        <dbReference type="EC" id="2.7.13.3"/>
    </reaction>
</comment>
<reference evidence="16" key="1">
    <citation type="submission" date="2017-09" db="EMBL/GenBank/DDBJ databases">
        <authorList>
            <person name="Varghese N."/>
            <person name="Submissions S."/>
        </authorList>
    </citation>
    <scope>NUCLEOTIDE SEQUENCE [LARGE SCALE GENOMIC DNA]</scope>
    <source>
        <strain evidence="16">CGMCC 1.12461</strain>
    </source>
</reference>
<dbReference type="GO" id="GO:0005886">
    <property type="term" value="C:plasma membrane"/>
    <property type="evidence" value="ECO:0007669"/>
    <property type="project" value="UniProtKB-ARBA"/>
</dbReference>
<dbReference type="RefSeq" id="WP_097111827.1">
    <property type="nucleotide sequence ID" value="NZ_OBEB01000005.1"/>
</dbReference>
<dbReference type="Pfam" id="PF02518">
    <property type="entry name" value="HATPase_c"/>
    <property type="match status" value="1"/>
</dbReference>
<feature type="transmembrane region" description="Helical" evidence="10">
    <location>
        <begin position="111"/>
        <end position="128"/>
    </location>
</feature>
<accession>A0A285J2H5</accession>
<dbReference type="GO" id="GO:0000155">
    <property type="term" value="F:phosphorelay sensor kinase activity"/>
    <property type="evidence" value="ECO:0007669"/>
    <property type="project" value="InterPro"/>
</dbReference>
<feature type="transmembrane region" description="Helical" evidence="10">
    <location>
        <begin position="15"/>
        <end position="33"/>
    </location>
</feature>
<dbReference type="SMART" id="SM00387">
    <property type="entry name" value="HATPase_c"/>
    <property type="match status" value="1"/>
</dbReference>
<dbReference type="InterPro" id="IPR003594">
    <property type="entry name" value="HATPase_dom"/>
</dbReference>
<dbReference type="InterPro" id="IPR035965">
    <property type="entry name" value="PAS-like_dom_sf"/>
</dbReference>
<dbReference type="SUPFAM" id="SSF55874">
    <property type="entry name" value="ATPase domain of HSP90 chaperone/DNA topoisomerase II/histidine kinase"/>
    <property type="match status" value="1"/>
</dbReference>
<dbReference type="Gene3D" id="6.10.340.10">
    <property type="match status" value="1"/>
</dbReference>
<feature type="transmembrane region" description="Helical" evidence="10">
    <location>
        <begin position="65"/>
        <end position="96"/>
    </location>
</feature>
<evidence type="ECO:0000256" key="1">
    <source>
        <dbReference type="ARBA" id="ARBA00000085"/>
    </source>
</evidence>
<evidence type="ECO:0000259" key="12">
    <source>
        <dbReference type="PROSITE" id="PS50112"/>
    </source>
</evidence>
<dbReference type="Gene3D" id="3.30.450.20">
    <property type="entry name" value="PAS domain"/>
    <property type="match status" value="1"/>
</dbReference>
<keyword evidence="4" id="KW-0597">Phosphoprotein</keyword>
<dbReference type="InterPro" id="IPR003661">
    <property type="entry name" value="HisK_dim/P_dom"/>
</dbReference>
<feature type="domain" description="HAMP" evidence="14">
    <location>
        <begin position="364"/>
        <end position="419"/>
    </location>
</feature>
<evidence type="ECO:0000256" key="8">
    <source>
        <dbReference type="ARBA" id="ARBA00023136"/>
    </source>
</evidence>
<dbReference type="Pfam" id="PF00512">
    <property type="entry name" value="HisKA"/>
    <property type="match status" value="1"/>
</dbReference>
<feature type="transmembrane region" description="Helical" evidence="10">
    <location>
        <begin position="345"/>
        <end position="363"/>
    </location>
</feature>
<evidence type="ECO:0000256" key="2">
    <source>
        <dbReference type="ARBA" id="ARBA00004370"/>
    </source>
</evidence>
<evidence type="ECO:0000256" key="4">
    <source>
        <dbReference type="ARBA" id="ARBA00022553"/>
    </source>
</evidence>
<dbReference type="NCBIfam" id="TIGR00229">
    <property type="entry name" value="sensory_box"/>
    <property type="match status" value="1"/>
</dbReference>
<evidence type="ECO:0000259" key="14">
    <source>
        <dbReference type="PROSITE" id="PS50885"/>
    </source>
</evidence>
<dbReference type="SMART" id="SM00091">
    <property type="entry name" value="PAS"/>
    <property type="match status" value="1"/>
</dbReference>
<dbReference type="PROSITE" id="PS50885">
    <property type="entry name" value="HAMP"/>
    <property type="match status" value="1"/>
</dbReference>
<feature type="transmembrane region" description="Helical" evidence="10">
    <location>
        <begin position="182"/>
        <end position="201"/>
    </location>
</feature>
<dbReference type="CDD" id="cd00130">
    <property type="entry name" value="PAS"/>
    <property type="match status" value="1"/>
</dbReference>
<dbReference type="InterPro" id="IPR003660">
    <property type="entry name" value="HAMP_dom"/>
</dbReference>
<evidence type="ECO:0000256" key="7">
    <source>
        <dbReference type="ARBA" id="ARBA00023012"/>
    </source>
</evidence>
<dbReference type="SUPFAM" id="SSF55785">
    <property type="entry name" value="PYP-like sensor domain (PAS domain)"/>
    <property type="match status" value="1"/>
</dbReference>
<evidence type="ECO:0000259" key="11">
    <source>
        <dbReference type="PROSITE" id="PS50109"/>
    </source>
</evidence>
<dbReference type="FunFam" id="1.10.287.130:FF:000001">
    <property type="entry name" value="Two-component sensor histidine kinase"/>
    <property type="match status" value="1"/>
</dbReference>
<dbReference type="PROSITE" id="PS50109">
    <property type="entry name" value="HIS_KIN"/>
    <property type="match status" value="1"/>
</dbReference>
<dbReference type="InterPro" id="IPR005467">
    <property type="entry name" value="His_kinase_dom"/>
</dbReference>
<keyword evidence="8 10" id="KW-0472">Membrane</keyword>
<dbReference type="EMBL" id="OBEB01000005">
    <property type="protein sequence ID" value="SNY54263.1"/>
    <property type="molecule type" value="Genomic_DNA"/>
</dbReference>
<proteinExistence type="predicted"/>
<feature type="domain" description="PAS" evidence="12">
    <location>
        <begin position="442"/>
        <end position="489"/>
    </location>
</feature>
<dbReference type="InterPro" id="IPR000014">
    <property type="entry name" value="PAS"/>
</dbReference>
<dbReference type="PANTHER" id="PTHR43047:SF72">
    <property type="entry name" value="OSMOSENSING HISTIDINE PROTEIN KINASE SLN1"/>
    <property type="match status" value="1"/>
</dbReference>
<keyword evidence="6" id="KW-0418">Kinase</keyword>
<dbReference type="Proteomes" id="UP000219353">
    <property type="component" value="Unassembled WGS sequence"/>
</dbReference>
<keyword evidence="7" id="KW-0902">Two-component regulatory system</keyword>
<organism evidence="15 16">
    <name type="scientific">Arsukibacterium tuosuense</name>
    <dbReference type="NCBI Taxonomy" id="1323745"/>
    <lineage>
        <taxon>Bacteria</taxon>
        <taxon>Pseudomonadati</taxon>
        <taxon>Pseudomonadota</taxon>
        <taxon>Gammaproteobacteria</taxon>
        <taxon>Chromatiales</taxon>
        <taxon>Chromatiaceae</taxon>
        <taxon>Arsukibacterium</taxon>
    </lineage>
</organism>
<evidence type="ECO:0000256" key="3">
    <source>
        <dbReference type="ARBA" id="ARBA00012438"/>
    </source>
</evidence>
<feature type="domain" description="Histidine kinase" evidence="11">
    <location>
        <begin position="587"/>
        <end position="806"/>
    </location>
</feature>
<dbReference type="EC" id="2.7.13.3" evidence="3"/>
<evidence type="ECO:0000256" key="10">
    <source>
        <dbReference type="SAM" id="Phobius"/>
    </source>
</evidence>
<dbReference type="Gene3D" id="3.30.565.10">
    <property type="entry name" value="Histidine kinase-like ATPase, C-terminal domain"/>
    <property type="match status" value="1"/>
</dbReference>
<name>A0A285J2H5_9GAMM</name>
<evidence type="ECO:0000313" key="15">
    <source>
        <dbReference type="EMBL" id="SNY54263.1"/>
    </source>
</evidence>
<dbReference type="GO" id="GO:0009927">
    <property type="term" value="F:histidine phosphotransfer kinase activity"/>
    <property type="evidence" value="ECO:0007669"/>
    <property type="project" value="TreeGrafter"/>
</dbReference>
<dbReference type="FunFam" id="3.30.565.10:FF:000006">
    <property type="entry name" value="Sensor histidine kinase WalK"/>
    <property type="match status" value="1"/>
</dbReference>
<keyword evidence="16" id="KW-1185">Reference proteome</keyword>
<feature type="coiled-coil region" evidence="9">
    <location>
        <begin position="425"/>
        <end position="452"/>
    </location>
</feature>
<feature type="transmembrane region" description="Helical" evidence="10">
    <location>
        <begin position="39"/>
        <end position="58"/>
    </location>
</feature>
<evidence type="ECO:0000259" key="13">
    <source>
        <dbReference type="PROSITE" id="PS50113"/>
    </source>
</evidence>
<dbReference type="SUPFAM" id="SSF47384">
    <property type="entry name" value="Homodimeric domain of signal transducing histidine kinase"/>
    <property type="match status" value="1"/>
</dbReference>
<keyword evidence="10" id="KW-1133">Transmembrane helix</keyword>
<gene>
    <name evidence="15" type="ORF">SAMN06297280_2610</name>
</gene>
<evidence type="ECO:0000256" key="9">
    <source>
        <dbReference type="SAM" id="Coils"/>
    </source>
</evidence>
<dbReference type="OrthoDB" id="6017161at2"/>
<dbReference type="PROSITE" id="PS50112">
    <property type="entry name" value="PAS"/>
    <property type="match status" value="1"/>
</dbReference>
<keyword evidence="5" id="KW-0808">Transferase</keyword>
<sequence length="825" mass="90405">MTNMAKQGINTEPRLRYLLLLLLFGLAAVGLNYTRLPLFFSVEFIFGSAIAVLALLLLGRSAAIAVGCVAASVTLFIWGHPYAWLIFTAEIIWLSWRWRPDNGLSLVKQDVLFWLCVGLPAVSLLYAYGLDVKWQTAVLIALKQMINGVFNTLLASLLILVLQSQHWVGRFFMLPLISLRQLLFHILIALTLFAGCIPLLIDARKQQAEYVSSVEQRLQLLAATLQKQLQVQGPVDQLTTAEVTALLDLLLPDDSVGVLLFDSNGSVLNSAGLITSLDSMVNSIPEPGFSHWQPEGVSPLLQRWSQSRFVIVQHPLTVPGIGAIIIEYSAMEVMAKLEQDSARQLTLLVAFLLLVTLVANWLSRVISLPLRRLALASEKLKSSIAAGADTDIPTSKVEEYNTLGQNLQAMSRELAAAFTIGKANEAELARKVNEQTKQLQQANSQLEAILAAASDFSIIATNQEGIISYFSRGAERMLGYSAAELVGKQSPAILHVADEVTQRSQELTAQLQQPITGFRAFVVLAEQQGTETRQWHYVRKDGSCLPVSLTVTPILNQSGVITGYLGVAKDISERHRNEKLKNEFISTVSHELRTPLTSLYAAIRMVNSGRLGDLPAKVANLLQLAENNSKRLGRLINDLLDIEKLTAGKFQLSLEVQSLQPLVIQAINEISSYATQYKVILQTDFAAEPLFARIDAARFVQVVTNLLSNAIKFSPVDAIVKVSMHADSAFVRLEVTDLGEGIADDFKDRIFEKFAQNDAASTRQQGGTGLGLAISKELTEKMAGNIGFVSVPGQETTFWLSFSRCPAPDQNPVETAAEVTGSVEN</sequence>
<dbReference type="Gene3D" id="1.10.287.130">
    <property type="match status" value="1"/>
</dbReference>
<evidence type="ECO:0000256" key="5">
    <source>
        <dbReference type="ARBA" id="ARBA00022679"/>
    </source>
</evidence>